<dbReference type="Proteomes" id="UP000717696">
    <property type="component" value="Unassembled WGS sequence"/>
</dbReference>
<keyword evidence="7" id="KW-0503">Monooxygenase</keyword>
<dbReference type="InterPro" id="IPR050346">
    <property type="entry name" value="FMO-like"/>
</dbReference>
<reference evidence="8" key="1">
    <citation type="journal article" date="2021" name="Nat. Commun.">
        <title>Genetic determinants of endophytism in the Arabidopsis root mycobiome.</title>
        <authorList>
            <person name="Mesny F."/>
            <person name="Miyauchi S."/>
            <person name="Thiergart T."/>
            <person name="Pickel B."/>
            <person name="Atanasova L."/>
            <person name="Karlsson M."/>
            <person name="Huettel B."/>
            <person name="Barry K.W."/>
            <person name="Haridas S."/>
            <person name="Chen C."/>
            <person name="Bauer D."/>
            <person name="Andreopoulos W."/>
            <person name="Pangilinan J."/>
            <person name="LaButti K."/>
            <person name="Riley R."/>
            <person name="Lipzen A."/>
            <person name="Clum A."/>
            <person name="Drula E."/>
            <person name="Henrissat B."/>
            <person name="Kohler A."/>
            <person name="Grigoriev I.V."/>
            <person name="Martin F.M."/>
            <person name="Hacquard S."/>
        </authorList>
    </citation>
    <scope>NUCLEOTIDE SEQUENCE</scope>
    <source>
        <strain evidence="8">MPI-CAGE-AT-0021</strain>
    </source>
</reference>
<dbReference type="InterPro" id="IPR000960">
    <property type="entry name" value="Flavin_mOase"/>
</dbReference>
<dbReference type="InterPro" id="IPR036188">
    <property type="entry name" value="FAD/NAD-bd_sf"/>
</dbReference>
<comment type="cofactor">
    <cofactor evidence="1">
        <name>FAD</name>
        <dbReference type="ChEBI" id="CHEBI:57692"/>
    </cofactor>
</comment>
<dbReference type="AlphaFoldDB" id="A0A9P9F7V4"/>
<protein>
    <recommendedName>
        <fullName evidence="10">Thiol-specific monooxygenase</fullName>
    </recommendedName>
</protein>
<evidence type="ECO:0000256" key="5">
    <source>
        <dbReference type="ARBA" id="ARBA00022857"/>
    </source>
</evidence>
<comment type="caution">
    <text evidence="8">The sequence shown here is derived from an EMBL/GenBank/DDBJ whole genome shotgun (WGS) entry which is preliminary data.</text>
</comment>
<dbReference type="PIRSF" id="PIRSF000332">
    <property type="entry name" value="FMO"/>
    <property type="match status" value="1"/>
</dbReference>
<dbReference type="GO" id="GO:0004499">
    <property type="term" value="F:N,N-dimethylaniline monooxygenase activity"/>
    <property type="evidence" value="ECO:0007669"/>
    <property type="project" value="InterPro"/>
</dbReference>
<keyword evidence="4" id="KW-0274">FAD</keyword>
<gene>
    <name evidence="8" type="ORF">B0J13DRAFT_582495</name>
</gene>
<dbReference type="Pfam" id="PF13450">
    <property type="entry name" value="NAD_binding_8"/>
    <property type="match status" value="1"/>
</dbReference>
<dbReference type="Gene3D" id="3.50.50.60">
    <property type="entry name" value="FAD/NAD(P)-binding domain"/>
    <property type="match status" value="2"/>
</dbReference>
<dbReference type="GO" id="GO:0050661">
    <property type="term" value="F:NADP binding"/>
    <property type="evidence" value="ECO:0007669"/>
    <property type="project" value="InterPro"/>
</dbReference>
<keyword evidence="3" id="KW-0285">Flavoprotein</keyword>
<dbReference type="PANTHER" id="PTHR23023">
    <property type="entry name" value="DIMETHYLANILINE MONOOXYGENASE"/>
    <property type="match status" value="1"/>
</dbReference>
<proteinExistence type="inferred from homology"/>
<accession>A0A9P9F7V4</accession>
<evidence type="ECO:0000256" key="1">
    <source>
        <dbReference type="ARBA" id="ARBA00001974"/>
    </source>
</evidence>
<dbReference type="GO" id="GO:0050660">
    <property type="term" value="F:flavin adenine dinucleotide binding"/>
    <property type="evidence" value="ECO:0007669"/>
    <property type="project" value="InterPro"/>
</dbReference>
<dbReference type="SUPFAM" id="SSF51735">
    <property type="entry name" value="NAD(P)-binding Rossmann-fold domains"/>
    <property type="match status" value="1"/>
</dbReference>
<evidence type="ECO:0000313" key="9">
    <source>
        <dbReference type="Proteomes" id="UP000717696"/>
    </source>
</evidence>
<evidence type="ECO:0000256" key="2">
    <source>
        <dbReference type="ARBA" id="ARBA00009183"/>
    </source>
</evidence>
<evidence type="ECO:0000313" key="8">
    <source>
        <dbReference type="EMBL" id="KAH7155577.1"/>
    </source>
</evidence>
<name>A0A9P9F7V4_9HYPO</name>
<dbReference type="PRINTS" id="PR00370">
    <property type="entry name" value="FMOXYGENASE"/>
</dbReference>
<dbReference type="InterPro" id="IPR020946">
    <property type="entry name" value="Flavin_mOase-like"/>
</dbReference>
<dbReference type="InterPro" id="IPR036291">
    <property type="entry name" value="NAD(P)-bd_dom_sf"/>
</dbReference>
<organism evidence="8 9">
    <name type="scientific">Dactylonectria estremocensis</name>
    <dbReference type="NCBI Taxonomy" id="1079267"/>
    <lineage>
        <taxon>Eukaryota</taxon>
        <taxon>Fungi</taxon>
        <taxon>Dikarya</taxon>
        <taxon>Ascomycota</taxon>
        <taxon>Pezizomycotina</taxon>
        <taxon>Sordariomycetes</taxon>
        <taxon>Hypocreomycetidae</taxon>
        <taxon>Hypocreales</taxon>
        <taxon>Nectriaceae</taxon>
        <taxon>Dactylonectria</taxon>
    </lineage>
</organism>
<dbReference type="OrthoDB" id="66881at2759"/>
<evidence type="ECO:0000256" key="4">
    <source>
        <dbReference type="ARBA" id="ARBA00022827"/>
    </source>
</evidence>
<keyword evidence="5" id="KW-0521">NADP</keyword>
<evidence type="ECO:0000256" key="7">
    <source>
        <dbReference type="ARBA" id="ARBA00023033"/>
    </source>
</evidence>
<dbReference type="FunFam" id="3.50.50.60:FF:000138">
    <property type="entry name" value="Flavin-containing monooxygenase"/>
    <property type="match status" value="1"/>
</dbReference>
<comment type="similarity">
    <text evidence="2">Belongs to the FMO family.</text>
</comment>
<dbReference type="Pfam" id="PF00743">
    <property type="entry name" value="FMO-like"/>
    <property type="match status" value="2"/>
</dbReference>
<evidence type="ECO:0008006" key="10">
    <source>
        <dbReference type="Google" id="ProtNLM"/>
    </source>
</evidence>
<dbReference type="SUPFAM" id="SSF51905">
    <property type="entry name" value="FAD/NAD(P)-binding domain"/>
    <property type="match status" value="1"/>
</dbReference>
<keyword evidence="6" id="KW-0560">Oxidoreductase</keyword>
<evidence type="ECO:0000256" key="6">
    <source>
        <dbReference type="ARBA" id="ARBA00023002"/>
    </source>
</evidence>
<evidence type="ECO:0000256" key="3">
    <source>
        <dbReference type="ARBA" id="ARBA00022630"/>
    </source>
</evidence>
<dbReference type="EMBL" id="JAGMUU010000004">
    <property type="protein sequence ID" value="KAH7155577.1"/>
    <property type="molecule type" value="Genomic_DNA"/>
</dbReference>
<sequence>MALADKLNVARIAIIGAGPSGLAAAKYFLAEKTFSKIQLFEQRATPGGVWNYTPLAREQGFTVPRTEPSNLPDQAIRPKDSKDVEFMSAIYDLLETNIPHSLMCYSDLEFPKGSSLFPRHGAVLDYLKVYAEELTPYISYQTQVLNVEKSASQPNAPWLVEVLDLKANQTTKSEFDAIVVASGHYNDPFIPNVAGLQEFDKAYPGAVSHSKFYRRPNDYAGKKVIVVGNSASGVDVSVQLSTVAKLPVFVSEKEKSSVVQPQTDTPWAANVPEIVEFLPATRGVRFANGRVESEIDAVIFCTGFHYSYPFLKSIEPSIVVPGGGHAAHLWEHILYAADPTLAFLSVPQRIVPFPVSEAQSAVISRIWSGRLAPPSGAAMEAWVEDQHRIKGEGKAIHVMTSPEDVDYVNRLHDISGTAAKAVDLSLENEGSGKKPPYWNLETRWIREQVPKIKLASRAVGERRHELRTLKDLGFDYEEWKKSEQGSA</sequence>
<keyword evidence="9" id="KW-1185">Reference proteome</keyword>